<feature type="region of interest" description="Disordered" evidence="2">
    <location>
        <begin position="617"/>
        <end position="655"/>
    </location>
</feature>
<evidence type="ECO:0000259" key="4">
    <source>
        <dbReference type="PROSITE" id="PS51294"/>
    </source>
</evidence>
<dbReference type="PROSITE" id="PS50090">
    <property type="entry name" value="MYB_LIKE"/>
    <property type="match status" value="1"/>
</dbReference>
<feature type="region of interest" description="Disordered" evidence="2">
    <location>
        <begin position="463"/>
        <end position="565"/>
    </location>
</feature>
<comment type="caution">
    <text evidence="5">The sequence shown here is derived from an EMBL/GenBank/DDBJ whole genome shotgun (WGS) entry which is preliminary data.</text>
</comment>
<feature type="compositionally biased region" description="Basic and acidic residues" evidence="2">
    <location>
        <begin position="505"/>
        <end position="526"/>
    </location>
</feature>
<dbReference type="SUPFAM" id="SSF46689">
    <property type="entry name" value="Homeodomain-like"/>
    <property type="match status" value="1"/>
</dbReference>
<reference evidence="5 6" key="1">
    <citation type="submission" date="2020-11" db="EMBL/GenBank/DDBJ databases">
        <title>Kefir isolates.</title>
        <authorList>
            <person name="Marcisauskas S."/>
            <person name="Kim Y."/>
            <person name="Blasche S."/>
        </authorList>
    </citation>
    <scope>NUCLEOTIDE SEQUENCE [LARGE SCALE GENOMIC DNA]</scope>
    <source>
        <strain evidence="5 6">KR</strain>
    </source>
</reference>
<dbReference type="Pfam" id="PF00249">
    <property type="entry name" value="Myb_DNA-binding"/>
    <property type="match status" value="1"/>
</dbReference>
<dbReference type="Proteomes" id="UP000777482">
    <property type="component" value="Unassembled WGS sequence"/>
</dbReference>
<dbReference type="PROSITE" id="PS51294">
    <property type="entry name" value="HTH_MYB"/>
    <property type="match status" value="1"/>
</dbReference>
<dbReference type="EMBL" id="PUHQ01000126">
    <property type="protein sequence ID" value="KAG0655234.1"/>
    <property type="molecule type" value="Genomic_DNA"/>
</dbReference>
<accession>A0A9P7B2S3</accession>
<feature type="compositionally biased region" description="Basic and acidic residues" evidence="2">
    <location>
        <begin position="137"/>
        <end position="146"/>
    </location>
</feature>
<protein>
    <recommendedName>
        <fullName evidence="7">Myb-like domain-containing protein</fullName>
    </recommendedName>
</protein>
<evidence type="ECO:0000313" key="6">
    <source>
        <dbReference type="Proteomes" id="UP000777482"/>
    </source>
</evidence>
<keyword evidence="6" id="KW-1185">Reference proteome</keyword>
<feature type="compositionally biased region" description="Low complexity" evidence="2">
    <location>
        <begin position="21"/>
        <end position="36"/>
    </location>
</feature>
<feature type="compositionally biased region" description="Low complexity" evidence="2">
    <location>
        <begin position="148"/>
        <end position="162"/>
    </location>
</feature>
<dbReference type="OrthoDB" id="2143914at2759"/>
<evidence type="ECO:0000313" key="5">
    <source>
        <dbReference type="EMBL" id="KAG0655234.1"/>
    </source>
</evidence>
<feature type="coiled-coil region" evidence="1">
    <location>
        <begin position="250"/>
        <end position="291"/>
    </location>
</feature>
<feature type="domain" description="HTH myb-type" evidence="4">
    <location>
        <begin position="660"/>
        <end position="707"/>
    </location>
</feature>
<name>A0A9P7B2S3_RHOMI</name>
<evidence type="ECO:0000256" key="2">
    <source>
        <dbReference type="SAM" id="MobiDB-lite"/>
    </source>
</evidence>
<gene>
    <name evidence="5" type="ORF">C6P46_001100</name>
</gene>
<dbReference type="AlphaFoldDB" id="A0A9P7B2S3"/>
<feature type="region of interest" description="Disordered" evidence="2">
    <location>
        <begin position="1"/>
        <end position="36"/>
    </location>
</feature>
<evidence type="ECO:0000259" key="3">
    <source>
        <dbReference type="PROSITE" id="PS50090"/>
    </source>
</evidence>
<feature type="domain" description="Myb-like" evidence="3">
    <location>
        <begin position="660"/>
        <end position="703"/>
    </location>
</feature>
<feature type="region of interest" description="Disordered" evidence="2">
    <location>
        <begin position="393"/>
        <end position="431"/>
    </location>
</feature>
<keyword evidence="1" id="KW-0175">Coiled coil</keyword>
<dbReference type="CDD" id="cd00167">
    <property type="entry name" value="SANT"/>
    <property type="match status" value="1"/>
</dbReference>
<organism evidence="5 6">
    <name type="scientific">Rhodotorula mucilaginosa</name>
    <name type="common">Yeast</name>
    <name type="synonym">Rhodotorula rubra</name>
    <dbReference type="NCBI Taxonomy" id="5537"/>
    <lineage>
        <taxon>Eukaryota</taxon>
        <taxon>Fungi</taxon>
        <taxon>Dikarya</taxon>
        <taxon>Basidiomycota</taxon>
        <taxon>Pucciniomycotina</taxon>
        <taxon>Microbotryomycetes</taxon>
        <taxon>Sporidiobolales</taxon>
        <taxon>Sporidiobolaceae</taxon>
        <taxon>Rhodotorula</taxon>
    </lineage>
</organism>
<dbReference type="InterPro" id="IPR009057">
    <property type="entry name" value="Homeodomain-like_sf"/>
</dbReference>
<feature type="compositionally biased region" description="Low complexity" evidence="2">
    <location>
        <begin position="417"/>
        <end position="427"/>
    </location>
</feature>
<dbReference type="Gene3D" id="1.10.10.60">
    <property type="entry name" value="Homeodomain-like"/>
    <property type="match status" value="1"/>
</dbReference>
<feature type="region of interest" description="Disordered" evidence="2">
    <location>
        <begin position="309"/>
        <end position="334"/>
    </location>
</feature>
<evidence type="ECO:0008006" key="7">
    <source>
        <dbReference type="Google" id="ProtNLM"/>
    </source>
</evidence>
<feature type="compositionally biased region" description="Basic and acidic residues" evidence="2">
    <location>
        <begin position="208"/>
        <end position="220"/>
    </location>
</feature>
<sequence length="753" mass="80518">MSRRPPSPVVDAANQQQPSSLEPLAPTTAAAPHEATQSNAWLDKDSLLHYRQVLSEQNLEIGGAQLEQLVNHGLTAHERVAGCQRELEEARAKIARLETELAHLPAVYASRARLELERAASENDQLVVQARTLARRLSEAEEDKRRLSSSFSPSPAAPEADSVLQPLSTTSVVHHRSPPAGPIGEQHDSANGTHGPELKTKHAVHKPGAGERDADQDSADQRAFDSDVLNEGQQRLDQPGALGVEGSDQVDFLRRENQALKIDKSSLEERLKVAEAQITRAEQHLRDLRAGMLQGAPLVVVDHELALPSPPVSAQTSPPQPAEARQLPPGKPRHVQLGDAEAELLLQAAKVHSHVNRINRVPLSRVIVEQAQEIIRAAPLVSVNDDAPAATTSAAPAFAPAPPAKARDSTSVHPDPSASSSATASGSKTLDKEKTNGLLELARVSSQEDVVLPPLPVPQLAMPAPATVLPPPPLGFAGSDSGSKKRRRKSTEAASPDRRSKRLSKAREPSEPLARHDSEEQDHYDTDPSALSGADSDEDGSGAWLSRGVSHEDLDHLPSPPAIFTTASTSSGLAAAAAGPSGTRAGKPLGQRLSALDVLAQASASQEAADYAHLPADEANSFSGKGSKGKAKADPEAKARSRSASSVGPDGKKARSPYIKWNISEDEALIRAVIQCGCAWDSVAKLCPTRAYHQVRQRFLRGLKSGETLPPELMYLQPALLKSVQEYETKRKRKKLAKQAAQLLADDVMLEEQ</sequence>
<dbReference type="InterPro" id="IPR017930">
    <property type="entry name" value="Myb_dom"/>
</dbReference>
<proteinExistence type="predicted"/>
<evidence type="ECO:0000256" key="1">
    <source>
        <dbReference type="SAM" id="Coils"/>
    </source>
</evidence>
<feature type="region of interest" description="Disordered" evidence="2">
    <location>
        <begin position="137"/>
        <end position="220"/>
    </location>
</feature>
<dbReference type="InterPro" id="IPR001005">
    <property type="entry name" value="SANT/Myb"/>
</dbReference>